<dbReference type="CDD" id="cd02440">
    <property type="entry name" value="AdoMet_MTases"/>
    <property type="match status" value="1"/>
</dbReference>
<feature type="domain" description="Methyltransferase type 11" evidence="1">
    <location>
        <begin position="48"/>
        <end position="143"/>
    </location>
</feature>
<dbReference type="GO" id="GO:0008757">
    <property type="term" value="F:S-adenosylmethionine-dependent methyltransferase activity"/>
    <property type="evidence" value="ECO:0007669"/>
    <property type="project" value="InterPro"/>
</dbReference>
<dbReference type="InterPro" id="IPR013216">
    <property type="entry name" value="Methyltransf_11"/>
</dbReference>
<dbReference type="Gene3D" id="3.40.50.150">
    <property type="entry name" value="Vaccinia Virus protein VP39"/>
    <property type="match status" value="1"/>
</dbReference>
<protein>
    <submittedName>
        <fullName evidence="2">Phospholipid methyltransferase</fullName>
    </submittedName>
</protein>
<proteinExistence type="predicted"/>
<evidence type="ECO:0000313" key="3">
    <source>
        <dbReference type="Proteomes" id="UP000017048"/>
    </source>
</evidence>
<evidence type="ECO:0000259" key="1">
    <source>
        <dbReference type="Pfam" id="PF08241"/>
    </source>
</evidence>
<reference evidence="2 3" key="1">
    <citation type="journal article" date="2014" name="BMC Genomics">
        <title>Genome based analysis of type-I polyketide synthase and nonribosomal peptide synthetase gene clusters in seven strains of five representative Nocardia species.</title>
        <authorList>
            <person name="Komaki H."/>
            <person name="Ichikawa N."/>
            <person name="Hosoyama A."/>
            <person name="Takahashi-Nakaguchi A."/>
            <person name="Matsuzawa T."/>
            <person name="Suzuki K."/>
            <person name="Fujita N."/>
            <person name="Gonoi T."/>
        </authorList>
    </citation>
    <scope>NUCLEOTIDE SEQUENCE [LARGE SCALE GENOMIC DNA]</scope>
    <source>
        <strain evidence="2 3">NBRC 15531</strain>
    </source>
</reference>
<dbReference type="PANTHER" id="PTHR45036">
    <property type="entry name" value="METHYLTRANSFERASE LIKE 7B"/>
    <property type="match status" value="1"/>
</dbReference>
<dbReference type="InterPro" id="IPR052356">
    <property type="entry name" value="Thiol_S-MT"/>
</dbReference>
<sequence>MQQPSTDEIAAVFDRNATRYDRQIGTFERLALGRAREWAVGRAHGRVLELAVGTGLNLPLYGDDVEEVTGIDLSQGVLDIATRRQRRPGLQVRLRRGDVQDLDLPDASVDTVVSTYSFCTIPDPARASAQAYRVLAPGGMFVLAEHGPSTLAPVRTLMRLLDPISVRFGADHLLRDPLPYLEAAGFTITESYRSGRGGIVFRVLAHKPTTR</sequence>
<dbReference type="GeneID" id="91515771"/>
<dbReference type="RefSeq" id="WP_019045656.1">
    <property type="nucleotide sequence ID" value="NZ_BAFO02000034.1"/>
</dbReference>
<keyword evidence="2" id="KW-0489">Methyltransferase</keyword>
<dbReference type="GO" id="GO:0032259">
    <property type="term" value="P:methylation"/>
    <property type="evidence" value="ECO:0007669"/>
    <property type="project" value="UniProtKB-KW"/>
</dbReference>
<dbReference type="AlphaFoldDB" id="U5EAC6"/>
<evidence type="ECO:0000313" key="2">
    <source>
        <dbReference type="EMBL" id="GAD87052.1"/>
    </source>
</evidence>
<dbReference type="Pfam" id="PF08241">
    <property type="entry name" value="Methyltransf_11"/>
    <property type="match status" value="1"/>
</dbReference>
<dbReference type="Proteomes" id="UP000017048">
    <property type="component" value="Unassembled WGS sequence"/>
</dbReference>
<dbReference type="EMBL" id="BAFO02000034">
    <property type="protein sequence ID" value="GAD87052.1"/>
    <property type="molecule type" value="Genomic_DNA"/>
</dbReference>
<dbReference type="SUPFAM" id="SSF53335">
    <property type="entry name" value="S-adenosyl-L-methionine-dependent methyltransferases"/>
    <property type="match status" value="1"/>
</dbReference>
<accession>U5EAC6</accession>
<keyword evidence="3" id="KW-1185">Reference proteome</keyword>
<dbReference type="STRING" id="1824.SAMN05444423_104124"/>
<keyword evidence="2" id="KW-0808">Transferase</keyword>
<dbReference type="OrthoDB" id="65624at2"/>
<dbReference type="InterPro" id="IPR029063">
    <property type="entry name" value="SAM-dependent_MTases_sf"/>
</dbReference>
<dbReference type="eggNOG" id="COG2226">
    <property type="taxonomic scope" value="Bacteria"/>
</dbReference>
<dbReference type="PANTHER" id="PTHR45036:SF1">
    <property type="entry name" value="METHYLTRANSFERASE LIKE 7A"/>
    <property type="match status" value="1"/>
</dbReference>
<comment type="caution">
    <text evidence="2">The sequence shown here is derived from an EMBL/GenBank/DDBJ whole genome shotgun (WGS) entry which is preliminary data.</text>
</comment>
<organism evidence="2 3">
    <name type="scientific">Nocardia asteroides NBRC 15531</name>
    <dbReference type="NCBI Taxonomy" id="1110697"/>
    <lineage>
        <taxon>Bacteria</taxon>
        <taxon>Bacillati</taxon>
        <taxon>Actinomycetota</taxon>
        <taxon>Actinomycetes</taxon>
        <taxon>Mycobacteriales</taxon>
        <taxon>Nocardiaceae</taxon>
        <taxon>Nocardia</taxon>
    </lineage>
</organism>
<name>U5EAC6_NOCAS</name>
<gene>
    <name evidence="2" type="ORF">NCAST_34_01800</name>
</gene>